<dbReference type="EMBL" id="JAUESC010000382">
    <property type="protein sequence ID" value="KAK0586180.1"/>
    <property type="molecule type" value="Genomic_DNA"/>
</dbReference>
<evidence type="ECO:0000313" key="1">
    <source>
        <dbReference type="EMBL" id="KAK0586180.1"/>
    </source>
</evidence>
<reference evidence="1" key="2">
    <citation type="submission" date="2023-06" db="EMBL/GenBank/DDBJ databases">
        <authorList>
            <person name="Swenson N.G."/>
            <person name="Wegrzyn J.L."/>
            <person name="Mcevoy S.L."/>
        </authorList>
    </citation>
    <scope>NUCLEOTIDE SEQUENCE</scope>
    <source>
        <strain evidence="1">NS2018</strain>
        <tissue evidence="1">Leaf</tissue>
    </source>
</reference>
<sequence length="117" mass="12499">MPIYSSSSDSEPETTPVTKLFGRKRPVHAVLGGGKVLLSIETLPFLYDRYEKEVDRLVYKAMRRVRKMFHSFDSQVLNKIPRGGASKDKTSSADSNAYYGGGCGAGCGVGCGGGCGA</sequence>
<accession>A0AA39VMI1</accession>
<dbReference type="GO" id="GO:0009617">
    <property type="term" value="P:response to bacterium"/>
    <property type="evidence" value="ECO:0007669"/>
    <property type="project" value="InterPro"/>
</dbReference>
<reference evidence="1" key="1">
    <citation type="journal article" date="2022" name="Plant J.">
        <title>Strategies of tolerance reflected in two North American maple genomes.</title>
        <authorList>
            <person name="McEvoy S.L."/>
            <person name="Sezen U.U."/>
            <person name="Trouern-Trend A."/>
            <person name="McMahon S.M."/>
            <person name="Schaberg P.G."/>
            <person name="Yang J."/>
            <person name="Wegrzyn J.L."/>
            <person name="Swenson N.G."/>
        </authorList>
    </citation>
    <scope>NUCLEOTIDE SEQUENCE</scope>
    <source>
        <strain evidence="1">NS2018</strain>
    </source>
</reference>
<gene>
    <name evidence="1" type="ORF">LWI29_002333</name>
</gene>
<keyword evidence="2" id="KW-1185">Reference proteome</keyword>
<evidence type="ECO:0000313" key="2">
    <source>
        <dbReference type="Proteomes" id="UP001168877"/>
    </source>
</evidence>
<dbReference type="PANTHER" id="PTHR10994:SF85">
    <property type="entry name" value="RETICULON-LIKE PROTEIN B9"/>
    <property type="match status" value="1"/>
</dbReference>
<protein>
    <submittedName>
        <fullName evidence="1">Uncharacterized protein</fullName>
    </submittedName>
</protein>
<dbReference type="PANTHER" id="PTHR10994">
    <property type="entry name" value="RETICULON"/>
    <property type="match status" value="1"/>
</dbReference>
<dbReference type="InterPro" id="IPR045064">
    <property type="entry name" value="Reticulon-like"/>
</dbReference>
<name>A0AA39VMI1_ACESA</name>
<organism evidence="1 2">
    <name type="scientific">Acer saccharum</name>
    <name type="common">Sugar maple</name>
    <dbReference type="NCBI Taxonomy" id="4024"/>
    <lineage>
        <taxon>Eukaryota</taxon>
        <taxon>Viridiplantae</taxon>
        <taxon>Streptophyta</taxon>
        <taxon>Embryophyta</taxon>
        <taxon>Tracheophyta</taxon>
        <taxon>Spermatophyta</taxon>
        <taxon>Magnoliopsida</taxon>
        <taxon>eudicotyledons</taxon>
        <taxon>Gunneridae</taxon>
        <taxon>Pentapetalae</taxon>
        <taxon>rosids</taxon>
        <taxon>malvids</taxon>
        <taxon>Sapindales</taxon>
        <taxon>Sapindaceae</taxon>
        <taxon>Hippocastanoideae</taxon>
        <taxon>Acereae</taxon>
        <taxon>Acer</taxon>
    </lineage>
</organism>
<dbReference type="Proteomes" id="UP001168877">
    <property type="component" value="Unassembled WGS sequence"/>
</dbReference>
<proteinExistence type="predicted"/>
<comment type="caution">
    <text evidence="1">The sequence shown here is derived from an EMBL/GenBank/DDBJ whole genome shotgun (WGS) entry which is preliminary data.</text>
</comment>
<dbReference type="AlphaFoldDB" id="A0AA39VMI1"/>